<protein>
    <submittedName>
        <fullName evidence="6">Ergot alkaloid biosynthesis protein</fullName>
    </submittedName>
</protein>
<dbReference type="NCBIfam" id="TIGR03649">
    <property type="entry name" value="ergot_EASG"/>
    <property type="match status" value="1"/>
</dbReference>
<name>A0A1L9B099_9BACT</name>
<dbReference type="OrthoDB" id="109735at2"/>
<comment type="pathway">
    <text evidence="1">Alkaloid biosynthesis; ergot alkaloid biosynthesis.</text>
</comment>
<dbReference type="GO" id="GO:0016491">
    <property type="term" value="F:oxidoreductase activity"/>
    <property type="evidence" value="ECO:0007669"/>
    <property type="project" value="UniProtKB-KW"/>
</dbReference>
<keyword evidence="7" id="KW-1185">Reference proteome</keyword>
<dbReference type="SUPFAM" id="SSF51735">
    <property type="entry name" value="NAD(P)-binding Rossmann-fold domains"/>
    <property type="match status" value="1"/>
</dbReference>
<evidence type="ECO:0000259" key="5">
    <source>
        <dbReference type="Pfam" id="PF13460"/>
    </source>
</evidence>
<gene>
    <name evidence="6" type="ORF">BON30_37155</name>
</gene>
<organism evidence="6 7">
    <name type="scientific">Cystobacter ferrugineus</name>
    <dbReference type="NCBI Taxonomy" id="83449"/>
    <lineage>
        <taxon>Bacteria</taxon>
        <taxon>Pseudomonadati</taxon>
        <taxon>Myxococcota</taxon>
        <taxon>Myxococcia</taxon>
        <taxon>Myxococcales</taxon>
        <taxon>Cystobacterineae</taxon>
        <taxon>Archangiaceae</taxon>
        <taxon>Cystobacter</taxon>
    </lineage>
</organism>
<evidence type="ECO:0000256" key="2">
    <source>
        <dbReference type="ARBA" id="ARBA00005372"/>
    </source>
</evidence>
<comment type="caution">
    <text evidence="6">The sequence shown here is derived from an EMBL/GenBank/DDBJ whole genome shotgun (WGS) entry which is preliminary data.</text>
</comment>
<dbReference type="Pfam" id="PF13460">
    <property type="entry name" value="NAD_binding_10"/>
    <property type="match status" value="1"/>
</dbReference>
<comment type="similarity">
    <text evidence="2">Belongs to the fgaFS/easG family.</text>
</comment>
<dbReference type="InterPro" id="IPR036291">
    <property type="entry name" value="NAD(P)-bd_dom_sf"/>
</dbReference>
<keyword evidence="4" id="KW-0560">Oxidoreductase</keyword>
<accession>A0A1L9B099</accession>
<dbReference type="Gene3D" id="3.90.25.10">
    <property type="entry name" value="UDP-galactose 4-epimerase, domain 1"/>
    <property type="match status" value="1"/>
</dbReference>
<dbReference type="EMBL" id="MPIN01000013">
    <property type="protein sequence ID" value="OJH35697.1"/>
    <property type="molecule type" value="Genomic_DNA"/>
</dbReference>
<evidence type="ECO:0000256" key="3">
    <source>
        <dbReference type="ARBA" id="ARBA00022589"/>
    </source>
</evidence>
<evidence type="ECO:0000313" key="6">
    <source>
        <dbReference type="EMBL" id="OJH35697.1"/>
    </source>
</evidence>
<keyword evidence="3" id="KW-0017">Alkaloid metabolism</keyword>
<dbReference type="STRING" id="83449.BON30_37155"/>
<sequence>MSKPGILVTGGTGKTGGRVVRRLKELGWPVRLASRSGSAPEGVEAVRFDWNQPEGHARALEGVERVYLVAPVGDTDPLPIMSAFVERARAAGVRRFVLLSASSLPEGGPAMGGVHRLLRETAPEWTVLRPSWFMQNFSEGQHQATLRDEGALYSATGEGRVPFIDADDIAEVGVRALIDEKAHNTAHLITGPRALTYGEAADIIGAALGRPMRHVNLSEAELAERWSRLGLTRDYAALLASMDGAIARGAEDRTTATVEQVTGRPPRDLVDFARASVSAWRKRG</sequence>
<dbReference type="InterPro" id="IPR016040">
    <property type="entry name" value="NAD(P)-bd_dom"/>
</dbReference>
<feature type="domain" description="NAD(P)-binding" evidence="5">
    <location>
        <begin position="10"/>
        <end position="177"/>
    </location>
</feature>
<dbReference type="CDD" id="cd05269">
    <property type="entry name" value="TMR_SDR_a"/>
    <property type="match status" value="1"/>
</dbReference>
<evidence type="ECO:0000313" key="7">
    <source>
        <dbReference type="Proteomes" id="UP000182229"/>
    </source>
</evidence>
<reference evidence="6 7" key="2">
    <citation type="submission" date="2016-12" db="EMBL/GenBank/DDBJ databases">
        <title>Draft Genome Sequence of Cystobacter ferrugineus Strain Cbfe23.</title>
        <authorList>
            <person name="Akbar S."/>
            <person name="Dowd S.E."/>
            <person name="Stevens D.C."/>
        </authorList>
    </citation>
    <scope>NUCLEOTIDE SEQUENCE [LARGE SCALE GENOMIC DNA]</scope>
    <source>
        <strain evidence="6 7">Cbfe23</strain>
    </source>
</reference>
<dbReference type="AlphaFoldDB" id="A0A1L9B099"/>
<dbReference type="PANTHER" id="PTHR43162">
    <property type="match status" value="1"/>
</dbReference>
<dbReference type="Gene3D" id="3.40.50.720">
    <property type="entry name" value="NAD(P)-binding Rossmann-like Domain"/>
    <property type="match status" value="1"/>
</dbReference>
<dbReference type="PANTHER" id="PTHR43162:SF1">
    <property type="entry name" value="PRESTALK A DIFFERENTIATION PROTEIN A"/>
    <property type="match status" value="1"/>
</dbReference>
<dbReference type="InterPro" id="IPR019901">
    <property type="entry name" value="Ergot_alkaloid_biosynthesis"/>
</dbReference>
<reference evidence="7" key="1">
    <citation type="submission" date="2016-11" db="EMBL/GenBank/DDBJ databases">
        <authorList>
            <person name="Shukria A."/>
            <person name="Stevens D.C."/>
        </authorList>
    </citation>
    <scope>NUCLEOTIDE SEQUENCE [LARGE SCALE GENOMIC DNA]</scope>
    <source>
        <strain evidence="7">Cbfe23</strain>
    </source>
</reference>
<dbReference type="RefSeq" id="WP_071903271.1">
    <property type="nucleotide sequence ID" value="NZ_MPIN01000013.1"/>
</dbReference>
<dbReference type="Proteomes" id="UP000182229">
    <property type="component" value="Unassembled WGS sequence"/>
</dbReference>
<proteinExistence type="inferred from homology"/>
<evidence type="ECO:0000256" key="1">
    <source>
        <dbReference type="ARBA" id="ARBA00005107"/>
    </source>
</evidence>
<dbReference type="GO" id="GO:0009820">
    <property type="term" value="P:alkaloid metabolic process"/>
    <property type="evidence" value="ECO:0007669"/>
    <property type="project" value="UniProtKB-KW"/>
</dbReference>
<evidence type="ECO:0000256" key="4">
    <source>
        <dbReference type="ARBA" id="ARBA00023002"/>
    </source>
</evidence>
<dbReference type="InterPro" id="IPR051604">
    <property type="entry name" value="Ergot_Alk_Oxidoreductase"/>
</dbReference>